<dbReference type="Pfam" id="PF02958">
    <property type="entry name" value="EcKL"/>
    <property type="match status" value="1"/>
</dbReference>
<reference evidence="3" key="1">
    <citation type="submission" date="2013-03" db="EMBL/GenBank/DDBJ databases">
        <title>The Genome Sequence of Anopheles dirus WRAIR2.</title>
        <authorList>
            <consortium name="The Broad Institute Genomics Platform"/>
            <person name="Neafsey D.E."/>
            <person name="Walton C."/>
            <person name="Walker B."/>
            <person name="Young S.K."/>
            <person name="Zeng Q."/>
            <person name="Gargeya S."/>
            <person name="Fitzgerald M."/>
            <person name="Haas B."/>
            <person name="Abouelleil A."/>
            <person name="Allen A.W."/>
            <person name="Alvarado L."/>
            <person name="Arachchi H.M."/>
            <person name="Berlin A.M."/>
            <person name="Chapman S.B."/>
            <person name="Gainer-Dewar J."/>
            <person name="Goldberg J."/>
            <person name="Griggs A."/>
            <person name="Gujja S."/>
            <person name="Hansen M."/>
            <person name="Howarth C."/>
            <person name="Imamovic A."/>
            <person name="Ireland A."/>
            <person name="Larimer J."/>
            <person name="McCowan C."/>
            <person name="Murphy C."/>
            <person name="Pearson M."/>
            <person name="Poon T.W."/>
            <person name="Priest M."/>
            <person name="Roberts A."/>
            <person name="Saif S."/>
            <person name="Shea T."/>
            <person name="Sisk P."/>
            <person name="Sykes S."/>
            <person name="Wortman J."/>
            <person name="Nusbaum C."/>
            <person name="Birren B."/>
        </authorList>
    </citation>
    <scope>NUCLEOTIDE SEQUENCE [LARGE SCALE GENOMIC DNA]</scope>
    <source>
        <strain evidence="3">WRAIR2</strain>
    </source>
</reference>
<organism evidence="2 3">
    <name type="scientific">Anopheles dirus</name>
    <dbReference type="NCBI Taxonomy" id="7168"/>
    <lineage>
        <taxon>Eukaryota</taxon>
        <taxon>Metazoa</taxon>
        <taxon>Ecdysozoa</taxon>
        <taxon>Arthropoda</taxon>
        <taxon>Hexapoda</taxon>
        <taxon>Insecta</taxon>
        <taxon>Pterygota</taxon>
        <taxon>Neoptera</taxon>
        <taxon>Endopterygota</taxon>
        <taxon>Diptera</taxon>
        <taxon>Nematocera</taxon>
        <taxon>Culicoidea</taxon>
        <taxon>Culicidae</taxon>
        <taxon>Anophelinae</taxon>
        <taxon>Anopheles</taxon>
    </lineage>
</organism>
<dbReference type="InterPro" id="IPR004119">
    <property type="entry name" value="EcKL"/>
</dbReference>
<dbReference type="InterPro" id="IPR015897">
    <property type="entry name" value="CHK_kinase-like"/>
</dbReference>
<proteinExistence type="predicted"/>
<keyword evidence="3" id="KW-1185">Reference proteome</keyword>
<evidence type="ECO:0000313" key="3">
    <source>
        <dbReference type="Proteomes" id="UP000075884"/>
    </source>
</evidence>
<dbReference type="EnsemblMetazoa" id="ADIR015824-RA">
    <property type="protein sequence ID" value="ADIR015824-PA"/>
    <property type="gene ID" value="ADIR015824"/>
</dbReference>
<name>A0A1Y9H2D9_9DIPT</name>
<dbReference type="Gene3D" id="3.90.1200.10">
    <property type="match status" value="1"/>
</dbReference>
<evidence type="ECO:0000259" key="1">
    <source>
        <dbReference type="SMART" id="SM00587"/>
    </source>
</evidence>
<dbReference type="Proteomes" id="UP000075884">
    <property type="component" value="Unassembled WGS sequence"/>
</dbReference>
<dbReference type="AlphaFoldDB" id="A0A1Y9H2D9"/>
<feature type="domain" description="CHK kinase-like" evidence="1">
    <location>
        <begin position="136"/>
        <end position="324"/>
    </location>
</feature>
<accession>A0A1Y9H2D9</accession>
<dbReference type="SUPFAM" id="SSF56112">
    <property type="entry name" value="Protein kinase-like (PK-like)"/>
    <property type="match status" value="1"/>
</dbReference>
<dbReference type="SMART" id="SM00587">
    <property type="entry name" value="CHK"/>
    <property type="match status" value="1"/>
</dbReference>
<sequence length="405" mass="46893">MQYSPDEREAPGWLNDGFFLQVIRQFTHDANARLCHGCKLRPGTKPGEHFASVMYRTTIHYRSHQRGEASLDVILKIKPYQAGLKKDVLEDADLFLKEIRIYSKVLPEMKRRLEEIGETFHYPRLVFAAEAPQTILILEDVSGRGWKTGQYITSFEEIVPAIKSIAKFHAASVVMEREDASFICQNRCDVSEKFQALDGMLKKSFSDLLVYMRTTEGFEHLVQPVEKLQGKLLHNLIDSYGPSSTCLNVLAHGDFHSKNLLHQYTRDGLVCETMLIDYQICSWTTPAVDLYYLLDTIVDQSLKEQHREEIIYLYYEEFRRLLHLLGYLGRINSLQELHMELLRKGAIELFHYIALYPFRFIDRTKIDFEALLSGQGQNPAASSPVYRRVMRSVLTRFLHQGVMES</sequence>
<dbReference type="InterPro" id="IPR011009">
    <property type="entry name" value="Kinase-like_dom_sf"/>
</dbReference>
<dbReference type="PANTHER" id="PTHR11012">
    <property type="entry name" value="PROTEIN KINASE-LIKE DOMAIN-CONTAINING"/>
    <property type="match status" value="1"/>
</dbReference>
<dbReference type="PANTHER" id="PTHR11012:SF12">
    <property type="entry name" value="CHK KINASE-LIKE DOMAIN-CONTAINING PROTEIN-RELATED"/>
    <property type="match status" value="1"/>
</dbReference>
<dbReference type="VEuPathDB" id="VectorBase:ADIR015824"/>
<evidence type="ECO:0000313" key="2">
    <source>
        <dbReference type="EnsemblMetazoa" id="ADIR015824-PA"/>
    </source>
</evidence>
<dbReference type="STRING" id="7168.A0A1Y9H2D9"/>
<reference evidence="2" key="2">
    <citation type="submission" date="2020-05" db="UniProtKB">
        <authorList>
            <consortium name="EnsemblMetazoa"/>
        </authorList>
    </citation>
    <scope>IDENTIFICATION</scope>
    <source>
        <strain evidence="2">WRAIR2</strain>
    </source>
</reference>
<protein>
    <recommendedName>
        <fullName evidence="1">CHK kinase-like domain-containing protein</fullName>
    </recommendedName>
</protein>